<proteinExistence type="inferred from homology"/>
<comment type="similarity">
    <text evidence="1">Belongs to the glycosyltransferase 2 family.</text>
</comment>
<feature type="domain" description="Glycosyltransferase 2-like" evidence="4">
    <location>
        <begin position="13"/>
        <end position="135"/>
    </location>
</feature>
<dbReference type="Pfam" id="PF00535">
    <property type="entry name" value="Glycos_transf_2"/>
    <property type="match status" value="1"/>
</dbReference>
<evidence type="ECO:0000259" key="4">
    <source>
        <dbReference type="Pfam" id="PF00535"/>
    </source>
</evidence>
<comment type="caution">
    <text evidence="5">The sequence shown here is derived from an EMBL/GenBank/DDBJ whole genome shotgun (WGS) entry which is preliminary data.</text>
</comment>
<dbReference type="PANTHER" id="PTHR43179">
    <property type="entry name" value="RHAMNOSYLTRANSFERASE WBBL"/>
    <property type="match status" value="1"/>
</dbReference>
<dbReference type="CDD" id="cd04186">
    <property type="entry name" value="GT_2_like_c"/>
    <property type="match status" value="1"/>
</dbReference>
<dbReference type="Gene3D" id="3.90.550.10">
    <property type="entry name" value="Spore Coat Polysaccharide Biosynthesis Protein SpsA, Chain A"/>
    <property type="match status" value="1"/>
</dbReference>
<keyword evidence="6" id="KW-1185">Reference proteome</keyword>
<keyword evidence="2" id="KW-0328">Glycosyltransferase</keyword>
<dbReference type="GO" id="GO:0016740">
    <property type="term" value="F:transferase activity"/>
    <property type="evidence" value="ECO:0007669"/>
    <property type="project" value="UniProtKB-KW"/>
</dbReference>
<dbReference type="Proteomes" id="UP000030101">
    <property type="component" value="Unassembled WGS sequence"/>
</dbReference>
<name>A0ABR4XLZ4_9PORP</name>
<evidence type="ECO:0000256" key="3">
    <source>
        <dbReference type="ARBA" id="ARBA00022679"/>
    </source>
</evidence>
<evidence type="ECO:0000256" key="2">
    <source>
        <dbReference type="ARBA" id="ARBA00022676"/>
    </source>
</evidence>
<protein>
    <submittedName>
        <fullName evidence="5">Glycosyl transferase family 2</fullName>
    </submittedName>
</protein>
<dbReference type="SUPFAM" id="SSF53448">
    <property type="entry name" value="Nucleotide-diphospho-sugar transferases"/>
    <property type="match status" value="1"/>
</dbReference>
<evidence type="ECO:0000313" key="6">
    <source>
        <dbReference type="Proteomes" id="UP000030101"/>
    </source>
</evidence>
<keyword evidence="3 5" id="KW-0808">Transferase</keyword>
<evidence type="ECO:0000256" key="1">
    <source>
        <dbReference type="ARBA" id="ARBA00006739"/>
    </source>
</evidence>
<dbReference type="InterPro" id="IPR029044">
    <property type="entry name" value="Nucleotide-diphossugar_trans"/>
</dbReference>
<gene>
    <name evidence="5" type="ORF">HQ43_02955</name>
</gene>
<accession>A0ABR4XLZ4</accession>
<evidence type="ECO:0000313" key="5">
    <source>
        <dbReference type="EMBL" id="KGN92851.1"/>
    </source>
</evidence>
<dbReference type="EMBL" id="JQZV01000006">
    <property type="protein sequence ID" value="KGN92851.1"/>
    <property type="molecule type" value="Genomic_DNA"/>
</dbReference>
<sequence length="345" mass="39394">MWEMEKSSKPIAVVILNWNGVQMLREFLPSLIENTNPDLADIVVADNGSQDSSLRIVKEDFPSVLTLDLKKNWGFAEGYNRAIAEIDYPYILLLNSDIEVTPGWLEPLWNRIRQDSDIVSVQPKIRSYRERSAFEYAGAAGGHLDLFGYPFCRGRIFDTIEKDLGQYDTREEVFWTTGAAMLVRRDAFLSLGGFDDRFFAHQEEIDLCWRWLGKGYKLCCEPQSVVYHVGGASLSAENPFKTFLNFRNNLLMLKKNLPTGKRIVVFAIRLLLDALAAVVFALSGKPRDAVAVLKAWVAFLKMKPLKTSLQLTSEEKMIAYRKLHPSSILWAYHIARKQKYSDLKV</sequence>
<reference evidence="5 6" key="1">
    <citation type="submission" date="2014-08" db="EMBL/GenBank/DDBJ databases">
        <title>Porphyromonas canoris strain:OH2762 Genome sequencing.</title>
        <authorList>
            <person name="Wallis C."/>
            <person name="Deusch O."/>
            <person name="O'Flynn C."/>
            <person name="Davis I."/>
            <person name="Jospin G."/>
            <person name="Darling A.E."/>
            <person name="Coil D.A."/>
            <person name="Alexiev A."/>
            <person name="Horsfall A."/>
            <person name="Kirkwood N."/>
            <person name="Harris S."/>
            <person name="Eisen J.A."/>
        </authorList>
    </citation>
    <scope>NUCLEOTIDE SEQUENCE [LARGE SCALE GENOMIC DNA]</scope>
    <source>
        <strain evidence="6">COT-108 OH2762</strain>
    </source>
</reference>
<organism evidence="5 6">
    <name type="scientific">Porphyromonas canoris</name>
    <dbReference type="NCBI Taxonomy" id="36875"/>
    <lineage>
        <taxon>Bacteria</taxon>
        <taxon>Pseudomonadati</taxon>
        <taxon>Bacteroidota</taxon>
        <taxon>Bacteroidia</taxon>
        <taxon>Bacteroidales</taxon>
        <taxon>Porphyromonadaceae</taxon>
        <taxon>Porphyromonas</taxon>
    </lineage>
</organism>
<dbReference type="PANTHER" id="PTHR43179:SF12">
    <property type="entry name" value="GALACTOFURANOSYLTRANSFERASE GLFT2"/>
    <property type="match status" value="1"/>
</dbReference>
<dbReference type="InterPro" id="IPR001173">
    <property type="entry name" value="Glyco_trans_2-like"/>
</dbReference>